<protein>
    <submittedName>
        <fullName evidence="3">Ferredoxin</fullName>
    </submittedName>
</protein>
<organism evidence="2 3">
    <name type="scientific">Toxocara canis</name>
    <name type="common">Canine roundworm</name>
    <dbReference type="NCBI Taxonomy" id="6265"/>
    <lineage>
        <taxon>Eukaryota</taxon>
        <taxon>Metazoa</taxon>
        <taxon>Ecdysozoa</taxon>
        <taxon>Nematoda</taxon>
        <taxon>Chromadorea</taxon>
        <taxon>Rhabditida</taxon>
        <taxon>Spirurina</taxon>
        <taxon>Ascaridomorpha</taxon>
        <taxon>Ascaridoidea</taxon>
        <taxon>Toxocaridae</taxon>
        <taxon>Toxocara</taxon>
    </lineage>
</organism>
<sequence>MYGFRQIRILRMPGECMDFECPCNASITDAPGLCRLGMPEERTCWGCSENACMDCRYPGVTEITDARGIYALRMPVEHVNCGCSGVFRLRMRGDI</sequence>
<gene>
    <name evidence="1" type="ORF">TCNE_LOCUS6589</name>
</gene>
<proteinExistence type="predicted"/>
<reference evidence="3" key="1">
    <citation type="submission" date="2016-06" db="UniProtKB">
        <authorList>
            <consortium name="WormBaseParasite"/>
        </authorList>
    </citation>
    <scope>IDENTIFICATION</scope>
</reference>
<dbReference type="WBParaSite" id="TCNE_0000658901-mRNA-1">
    <property type="protein sequence ID" value="TCNE_0000658901-mRNA-1"/>
    <property type="gene ID" value="TCNE_0000658901"/>
</dbReference>
<reference evidence="1 2" key="2">
    <citation type="submission" date="2018-11" db="EMBL/GenBank/DDBJ databases">
        <authorList>
            <consortium name="Pathogen Informatics"/>
        </authorList>
    </citation>
    <scope>NUCLEOTIDE SEQUENCE [LARGE SCALE GENOMIC DNA]</scope>
</reference>
<evidence type="ECO:0000313" key="1">
    <source>
        <dbReference type="EMBL" id="VDM37910.1"/>
    </source>
</evidence>
<evidence type="ECO:0000313" key="2">
    <source>
        <dbReference type="Proteomes" id="UP000050794"/>
    </source>
</evidence>
<evidence type="ECO:0000313" key="3">
    <source>
        <dbReference type="WBParaSite" id="TCNE_0000658901-mRNA-1"/>
    </source>
</evidence>
<accession>A0A183UDL9</accession>
<dbReference type="EMBL" id="UYWY01019518">
    <property type="protein sequence ID" value="VDM37910.1"/>
    <property type="molecule type" value="Genomic_DNA"/>
</dbReference>
<dbReference type="AlphaFoldDB" id="A0A183UDL9"/>
<name>A0A183UDL9_TOXCA</name>
<keyword evidence="2" id="KW-1185">Reference proteome</keyword>
<dbReference type="Proteomes" id="UP000050794">
    <property type="component" value="Unassembled WGS sequence"/>
</dbReference>